<organism evidence="1 2">
    <name type="scientific">Pleurotus ostreatus (strain PC15)</name>
    <name type="common">Oyster mushroom</name>
    <dbReference type="NCBI Taxonomy" id="1137138"/>
    <lineage>
        <taxon>Eukaryota</taxon>
        <taxon>Fungi</taxon>
        <taxon>Dikarya</taxon>
        <taxon>Basidiomycota</taxon>
        <taxon>Agaricomycotina</taxon>
        <taxon>Agaricomycetes</taxon>
        <taxon>Agaricomycetidae</taxon>
        <taxon>Agaricales</taxon>
        <taxon>Pleurotineae</taxon>
        <taxon>Pleurotaceae</taxon>
        <taxon>Pleurotus</taxon>
    </lineage>
</organism>
<dbReference type="AlphaFoldDB" id="A0A067NIN2"/>
<dbReference type="Proteomes" id="UP000027073">
    <property type="component" value="Unassembled WGS sequence"/>
</dbReference>
<accession>A0A067NIN2</accession>
<evidence type="ECO:0000313" key="1">
    <source>
        <dbReference type="EMBL" id="KDQ23967.1"/>
    </source>
</evidence>
<reference evidence="2" key="1">
    <citation type="journal article" date="2014" name="Proc. Natl. Acad. Sci. U.S.A.">
        <title>Extensive sampling of basidiomycete genomes demonstrates inadequacy of the white-rot/brown-rot paradigm for wood decay fungi.</title>
        <authorList>
            <person name="Riley R."/>
            <person name="Salamov A.A."/>
            <person name="Brown D.W."/>
            <person name="Nagy L.G."/>
            <person name="Floudas D."/>
            <person name="Held B.W."/>
            <person name="Levasseur A."/>
            <person name="Lombard V."/>
            <person name="Morin E."/>
            <person name="Otillar R."/>
            <person name="Lindquist E.A."/>
            <person name="Sun H."/>
            <person name="LaButti K.M."/>
            <person name="Schmutz J."/>
            <person name="Jabbour D."/>
            <person name="Luo H."/>
            <person name="Baker S.E."/>
            <person name="Pisabarro A.G."/>
            <person name="Walton J.D."/>
            <person name="Blanchette R.A."/>
            <person name="Henrissat B."/>
            <person name="Martin F."/>
            <person name="Cullen D."/>
            <person name="Hibbett D.S."/>
            <person name="Grigoriev I.V."/>
        </authorList>
    </citation>
    <scope>NUCLEOTIDE SEQUENCE [LARGE SCALE GENOMIC DNA]</scope>
    <source>
        <strain evidence="2">PC15</strain>
    </source>
</reference>
<sequence length="66" mass="7657">LNYTKWVGRTDGEGVERMWSWLNKVAHSASMMGPGGRQDTLDDFCNFWNWRKTVNLSGFLLSYLIV</sequence>
<dbReference type="InParanoid" id="A0A067NIN2"/>
<dbReference type="STRING" id="1137138.A0A067NIN2"/>
<gene>
    <name evidence="1" type="ORF">PLEOSDRAFT_1048198</name>
</gene>
<dbReference type="EMBL" id="KL198012">
    <property type="protein sequence ID" value="KDQ23967.1"/>
    <property type="molecule type" value="Genomic_DNA"/>
</dbReference>
<feature type="non-terminal residue" evidence="1">
    <location>
        <position position="1"/>
    </location>
</feature>
<proteinExistence type="predicted"/>
<name>A0A067NIN2_PLEO1</name>
<dbReference type="HOGENOM" id="CLU_003703_10_1_1"/>
<evidence type="ECO:0000313" key="2">
    <source>
        <dbReference type="Proteomes" id="UP000027073"/>
    </source>
</evidence>
<dbReference type="VEuPathDB" id="FungiDB:PLEOSDRAFT_1048198"/>
<dbReference type="Pfam" id="PF18758">
    <property type="entry name" value="KDZ"/>
    <property type="match status" value="1"/>
</dbReference>
<dbReference type="OrthoDB" id="3192989at2759"/>
<protein>
    <submittedName>
        <fullName evidence="1">Uncharacterized protein</fullName>
    </submittedName>
</protein>
<dbReference type="InterPro" id="IPR040521">
    <property type="entry name" value="KDZ"/>
</dbReference>